<evidence type="ECO:0000313" key="1">
    <source>
        <dbReference type="EMBL" id="MBA2882997.1"/>
    </source>
</evidence>
<comment type="caution">
    <text evidence="1">The sequence shown here is derived from an EMBL/GenBank/DDBJ whole genome shotgun (WGS) entry which is preliminary data.</text>
</comment>
<protein>
    <submittedName>
        <fullName evidence="1">Phenylacetate-CoA ligase</fullName>
        <ecNumber evidence="1">6.2.1.30</ecNumber>
    </submittedName>
</protein>
<dbReference type="PANTHER" id="PTHR36932:SF1">
    <property type="entry name" value="CAPSULAR POLYSACCHARIDE BIOSYNTHESIS PROTEIN"/>
    <property type="match status" value="1"/>
</dbReference>
<dbReference type="SUPFAM" id="SSF56801">
    <property type="entry name" value="Acetyl-CoA synthetase-like"/>
    <property type="match status" value="1"/>
</dbReference>
<reference evidence="1 2" key="1">
    <citation type="submission" date="2020-07" db="EMBL/GenBank/DDBJ databases">
        <title>Genomic Encyclopedia of Type Strains, Phase IV (KMG-IV): sequencing the most valuable type-strain genomes for metagenomic binning, comparative biology and taxonomic classification.</title>
        <authorList>
            <person name="Goeker M."/>
        </authorList>
    </citation>
    <scope>NUCLEOTIDE SEQUENCE [LARGE SCALE GENOMIC DNA]</scope>
    <source>
        <strain evidence="1 2">DSM 17721</strain>
    </source>
</reference>
<dbReference type="RefSeq" id="WP_181552617.1">
    <property type="nucleotide sequence ID" value="NZ_JACDUS010000015.1"/>
</dbReference>
<evidence type="ECO:0000313" key="2">
    <source>
        <dbReference type="Proteomes" id="UP000525298"/>
    </source>
</evidence>
<dbReference type="PANTHER" id="PTHR36932">
    <property type="entry name" value="CAPSULAR POLYSACCHARIDE BIOSYNTHESIS PROTEIN"/>
    <property type="match status" value="1"/>
</dbReference>
<dbReference type="EC" id="6.2.1.30" evidence="1"/>
<dbReference type="GO" id="GO:0047475">
    <property type="term" value="F:phenylacetate-CoA ligase activity"/>
    <property type="evidence" value="ECO:0007669"/>
    <property type="project" value="UniProtKB-EC"/>
</dbReference>
<organism evidence="1 2">
    <name type="scientific">Desulfosalsimonas propionicica</name>
    <dbReference type="NCBI Taxonomy" id="332175"/>
    <lineage>
        <taxon>Bacteria</taxon>
        <taxon>Pseudomonadati</taxon>
        <taxon>Thermodesulfobacteriota</taxon>
        <taxon>Desulfobacteria</taxon>
        <taxon>Desulfobacterales</taxon>
        <taxon>Desulfosalsimonadaceae</taxon>
        <taxon>Desulfosalsimonas</taxon>
    </lineage>
</organism>
<sequence>MKSFLENIYMAVPSPCQNLLVSLYGIKLQFNRYGGIYETTLNEAMQRERVGREAVLAYAESMLIHTIAKAVKNVPYYRELFKEQNLSLNDIKSFEDIKKIPLLEKQVLRENPQKLVDGHCNAKRLQVVHTTGTTGSPLKIYCNDRARQKNYAYFDRFLINAGIDPKGKKATLGGRVIVPPSQAKKPFWRYSYYQNNLLFSSYHLSDENIPLYIKKLYEFQPHYIDAYPSSIFFIADYAARNCIDLTGITSNIVTSAETLFDEQRAVIESVFDAHVFDQYGAAEMCVSIGQCQSGNYHVYSDYGFLEFLREDGSDALPGEEAELVCTGYINEVMPLIRYRIGDKGVLSTKNCNCGSPFPVLEKLVGRIDDMILTPEGKRIGRLSPVLKGFPVREAQYIQESIDKLEVWIVKDELYNKRTEADVLKELRKRLGNSMEIQIKYVSAIPRGKGGKLRSVISLL</sequence>
<gene>
    <name evidence="1" type="ORF">HNR65_003354</name>
</gene>
<dbReference type="InterPro" id="IPR042099">
    <property type="entry name" value="ANL_N_sf"/>
</dbReference>
<dbReference type="InterPro" id="IPR053158">
    <property type="entry name" value="CapK_Type1_Caps_Biosynth"/>
</dbReference>
<keyword evidence="1" id="KW-0436">Ligase</keyword>
<dbReference type="Proteomes" id="UP000525298">
    <property type="component" value="Unassembled WGS sequence"/>
</dbReference>
<dbReference type="EMBL" id="JACDUS010000015">
    <property type="protein sequence ID" value="MBA2882997.1"/>
    <property type="molecule type" value="Genomic_DNA"/>
</dbReference>
<accession>A0A7W0CC15</accession>
<proteinExistence type="predicted"/>
<name>A0A7W0CC15_9BACT</name>
<keyword evidence="2" id="KW-1185">Reference proteome</keyword>
<dbReference type="AlphaFoldDB" id="A0A7W0CC15"/>
<dbReference type="Gene3D" id="3.40.50.12780">
    <property type="entry name" value="N-terminal domain of ligase-like"/>
    <property type="match status" value="1"/>
</dbReference>